<dbReference type="EMBL" id="JASBWR010000034">
    <property type="protein sequence ID" value="KAJ9105577.1"/>
    <property type="molecule type" value="Genomic_DNA"/>
</dbReference>
<keyword evidence="2" id="KW-1185">Reference proteome</keyword>
<evidence type="ECO:0000313" key="1">
    <source>
        <dbReference type="EMBL" id="KAJ9105577.1"/>
    </source>
</evidence>
<accession>A0ACC2W1T0</accession>
<reference evidence="1" key="1">
    <citation type="submission" date="2023-04" db="EMBL/GenBank/DDBJ databases">
        <title>Draft Genome sequencing of Naganishia species isolated from polar environments using Oxford Nanopore Technology.</title>
        <authorList>
            <person name="Leo P."/>
            <person name="Venkateswaran K."/>
        </authorList>
    </citation>
    <scope>NUCLEOTIDE SEQUENCE</scope>
    <source>
        <strain evidence="1">MNA-CCFEE 5261</strain>
    </source>
</reference>
<name>A0ACC2W1T0_9TREE</name>
<protein>
    <submittedName>
        <fullName evidence="1">Uncharacterized protein</fullName>
    </submittedName>
</protein>
<gene>
    <name evidence="1" type="ORF">QFC19_003559</name>
</gene>
<comment type="caution">
    <text evidence="1">The sequence shown here is derived from an EMBL/GenBank/DDBJ whole genome shotgun (WGS) entry which is preliminary data.</text>
</comment>
<organism evidence="1 2">
    <name type="scientific">Naganishia cerealis</name>
    <dbReference type="NCBI Taxonomy" id="610337"/>
    <lineage>
        <taxon>Eukaryota</taxon>
        <taxon>Fungi</taxon>
        <taxon>Dikarya</taxon>
        <taxon>Basidiomycota</taxon>
        <taxon>Agaricomycotina</taxon>
        <taxon>Tremellomycetes</taxon>
        <taxon>Filobasidiales</taxon>
        <taxon>Filobasidiaceae</taxon>
        <taxon>Naganishia</taxon>
    </lineage>
</organism>
<sequence length="315" mass="35109">MSSIGPALPPHLQNRPKVDAESEPTGERQHVEEEEDSFGPALPPHLLARRKNAVAGPSMPPANSPPRASEGRNVGPILPPHLAAQRGYESDSDEDVGPSIHMASRGESKDDGVREFLEREARLQKEREGFDVALALQEAAKPKEMKRDEWMLVPPENADFVNTIDPLKGRGFSRMAIEPKKAQDMTLWTETPAERQQRLRDELNGKKRKAENAGPTMSEEEIADMKRRRKRDAEIADSISQHNTTLRGKTLVDQHAQKLSSDKSKKSDDAPAIWDRDSMMGVSGKLMSERDRSKAITDARALNDRFGHSKRGAYS</sequence>
<dbReference type="Proteomes" id="UP001241377">
    <property type="component" value="Unassembled WGS sequence"/>
</dbReference>
<proteinExistence type="predicted"/>
<evidence type="ECO:0000313" key="2">
    <source>
        <dbReference type="Proteomes" id="UP001241377"/>
    </source>
</evidence>